<dbReference type="InterPro" id="IPR036378">
    <property type="entry name" value="FAS1_dom_sf"/>
</dbReference>
<evidence type="ECO:0000313" key="3">
    <source>
        <dbReference type="Proteomes" id="UP000193467"/>
    </source>
</evidence>
<evidence type="ECO:0000259" key="1">
    <source>
        <dbReference type="PROSITE" id="PS50213"/>
    </source>
</evidence>
<proteinExistence type="predicted"/>
<dbReference type="AlphaFoldDB" id="A0A1Y2EGB7"/>
<dbReference type="Proteomes" id="UP000193467">
    <property type="component" value="Unassembled WGS sequence"/>
</dbReference>
<dbReference type="OrthoDB" id="10632686at2759"/>
<dbReference type="EMBL" id="MCGR01000055">
    <property type="protein sequence ID" value="ORY70621.1"/>
    <property type="molecule type" value="Genomic_DNA"/>
</dbReference>
<protein>
    <recommendedName>
        <fullName evidence="1">FAS1 domain-containing protein</fullName>
    </recommendedName>
</protein>
<keyword evidence="3" id="KW-1185">Reference proteome</keyword>
<gene>
    <name evidence="2" type="ORF">BCR35DRAFT_307918</name>
</gene>
<evidence type="ECO:0000313" key="2">
    <source>
        <dbReference type="EMBL" id="ORY70621.1"/>
    </source>
</evidence>
<reference evidence="2 3" key="1">
    <citation type="submission" date="2016-07" db="EMBL/GenBank/DDBJ databases">
        <title>Pervasive Adenine N6-methylation of Active Genes in Fungi.</title>
        <authorList>
            <consortium name="DOE Joint Genome Institute"/>
            <person name="Mondo S.J."/>
            <person name="Dannebaum R.O."/>
            <person name="Kuo R.C."/>
            <person name="Labutti K."/>
            <person name="Haridas S."/>
            <person name="Kuo A."/>
            <person name="Salamov A."/>
            <person name="Ahrendt S.R."/>
            <person name="Lipzen A."/>
            <person name="Sullivan W."/>
            <person name="Andreopoulos W.B."/>
            <person name="Clum A."/>
            <person name="Lindquist E."/>
            <person name="Daum C."/>
            <person name="Ramamoorthy G.K."/>
            <person name="Gryganskyi A."/>
            <person name="Culley D."/>
            <person name="Magnuson J.K."/>
            <person name="James T.Y."/>
            <person name="O'Malley M.A."/>
            <person name="Stajich J.E."/>
            <person name="Spatafora J.W."/>
            <person name="Visel A."/>
            <person name="Grigoriev I.V."/>
        </authorList>
    </citation>
    <scope>NUCLEOTIDE SEQUENCE [LARGE SCALE GENOMIC DNA]</scope>
    <source>
        <strain evidence="2 3">62-1032</strain>
    </source>
</reference>
<dbReference type="SUPFAM" id="SSF82153">
    <property type="entry name" value="FAS1 domain"/>
    <property type="match status" value="1"/>
</dbReference>
<dbReference type="InParanoid" id="A0A1Y2EGB7"/>
<comment type="caution">
    <text evidence="2">The sequence shown here is derived from an EMBL/GenBank/DDBJ whole genome shotgun (WGS) entry which is preliminary data.</text>
</comment>
<dbReference type="Pfam" id="PF02469">
    <property type="entry name" value="Fasciclin"/>
    <property type="match status" value="1"/>
</dbReference>
<dbReference type="PROSITE" id="PS50213">
    <property type="entry name" value="FAS1"/>
    <property type="match status" value="1"/>
</dbReference>
<dbReference type="Gene3D" id="2.30.180.10">
    <property type="entry name" value="FAS1 domain"/>
    <property type="match status" value="1"/>
</dbReference>
<feature type="domain" description="FAS1" evidence="1">
    <location>
        <begin position="69"/>
        <end position="190"/>
    </location>
</feature>
<organism evidence="2 3">
    <name type="scientific">Leucosporidium creatinivorum</name>
    <dbReference type="NCBI Taxonomy" id="106004"/>
    <lineage>
        <taxon>Eukaryota</taxon>
        <taxon>Fungi</taxon>
        <taxon>Dikarya</taxon>
        <taxon>Basidiomycota</taxon>
        <taxon>Pucciniomycotina</taxon>
        <taxon>Microbotryomycetes</taxon>
        <taxon>Leucosporidiales</taxon>
        <taxon>Leucosporidium</taxon>
    </lineage>
</organism>
<name>A0A1Y2EGB7_9BASI</name>
<dbReference type="InterPro" id="IPR000782">
    <property type="entry name" value="FAS1_domain"/>
</dbReference>
<sequence>MKPSPAGDWTLPIAYRREPGMEEAVLAELNTTWNGTFYSGPFATGNVTFPTFNALPEVNAVAVDFWPTEPTSLTETIAAVDVANWESITSRISFALDLDTQRNFTLFLPPSDALASALSLKDDDLTAFVSAHLVPSRVLLSLETQDFSTVSDKALSASATWVKVGSTNATITSRDILTNGGVLQLIDRSLA</sequence>
<accession>A0A1Y2EGB7</accession>